<comment type="similarity">
    <text evidence="2">Belongs to the BMP lipoprotein family.</text>
</comment>
<keyword evidence="5" id="KW-0472">Membrane</keyword>
<dbReference type="SUPFAM" id="SSF53822">
    <property type="entry name" value="Periplasmic binding protein-like I"/>
    <property type="match status" value="1"/>
</dbReference>
<reference evidence="8 9" key="1">
    <citation type="submission" date="2019-03" db="EMBL/GenBank/DDBJ databases">
        <title>Genomic Encyclopedia of Type Strains, Phase IV (KMG-IV): sequencing the most valuable type-strain genomes for metagenomic binning, comparative biology and taxonomic classification.</title>
        <authorList>
            <person name="Goeker M."/>
        </authorList>
    </citation>
    <scope>NUCLEOTIDE SEQUENCE [LARGE SCALE GENOMIC DNA]</scope>
    <source>
        <strain evidence="8 9">DSM 29487</strain>
    </source>
</reference>
<keyword evidence="3" id="KW-1003">Cell membrane</keyword>
<keyword evidence="9" id="KW-1185">Reference proteome</keyword>
<dbReference type="GeneID" id="98914699"/>
<dbReference type="PANTHER" id="PTHR34296">
    <property type="entry name" value="TRANSCRIPTIONAL ACTIVATOR PROTEIN MED"/>
    <property type="match status" value="1"/>
</dbReference>
<dbReference type="Gene3D" id="3.40.50.2300">
    <property type="match status" value="2"/>
</dbReference>
<sequence>MKKVFASLLALSLMLVGCGGGKGGEKEEAKDKTPVIALVTDQGTISDKSFNQSAWEAVEKYGDEKKIGYKYYKPATFDTAGYTAQIENAVDNGAKVIVCPGFKFSETIANIQEKYKDVKFILIDATPAKGDNAVEPTENVYCALYKETQPGYLAGYAAVKEGYTKLGFMGGIALPAVINYGYGYLQGANDAAKELNVKVEVKYAYTGTFNESPDIKSKSAGWYNSGTEVIFSCGGQICNSVFAAADETKKLSIGVDSDQKDASKTVLTSAMKGVNKTVYDQIKAAFDKSFKGGIYTLDAAGDYVGLSPDFSRFKKFTKEDYDKVFKTVKDGSVKIISNADVDKKANGDPNTKVLKDALSNVTVTYEK</sequence>
<evidence type="ECO:0000259" key="7">
    <source>
        <dbReference type="Pfam" id="PF02608"/>
    </source>
</evidence>
<evidence type="ECO:0000313" key="8">
    <source>
        <dbReference type="EMBL" id="TCW01188.1"/>
    </source>
</evidence>
<dbReference type="Proteomes" id="UP000295515">
    <property type="component" value="Unassembled WGS sequence"/>
</dbReference>
<dbReference type="RefSeq" id="WP_066449625.1">
    <property type="nucleotide sequence ID" value="NZ_JANKBF010000006.1"/>
</dbReference>
<dbReference type="PROSITE" id="PS51257">
    <property type="entry name" value="PROKAR_LIPOPROTEIN"/>
    <property type="match status" value="1"/>
</dbReference>
<feature type="domain" description="ABC transporter substrate-binding protein PnrA-like" evidence="7">
    <location>
        <begin position="38"/>
        <end position="329"/>
    </location>
</feature>
<comment type="caution">
    <text evidence="8">The sequence shown here is derived from an EMBL/GenBank/DDBJ whole genome shotgun (WGS) entry which is preliminary data.</text>
</comment>
<dbReference type="AlphaFoldDB" id="A0A4R3Z6G9"/>
<name>A0A4R3Z6G9_9FIRM</name>
<dbReference type="InterPro" id="IPR003760">
    <property type="entry name" value="PnrA-like"/>
</dbReference>
<evidence type="ECO:0000256" key="4">
    <source>
        <dbReference type="ARBA" id="ARBA00022729"/>
    </source>
</evidence>
<protein>
    <submittedName>
        <fullName evidence="8">Nucleoside-binding protein</fullName>
    </submittedName>
</protein>
<evidence type="ECO:0000256" key="2">
    <source>
        <dbReference type="ARBA" id="ARBA00008610"/>
    </source>
</evidence>
<gene>
    <name evidence="8" type="ORF">EDD60_1044</name>
</gene>
<evidence type="ECO:0000313" key="9">
    <source>
        <dbReference type="Proteomes" id="UP000295515"/>
    </source>
</evidence>
<evidence type="ECO:0000256" key="3">
    <source>
        <dbReference type="ARBA" id="ARBA00022475"/>
    </source>
</evidence>
<evidence type="ECO:0000256" key="1">
    <source>
        <dbReference type="ARBA" id="ARBA00004193"/>
    </source>
</evidence>
<keyword evidence="4" id="KW-0732">Signal</keyword>
<dbReference type="PANTHER" id="PTHR34296:SF2">
    <property type="entry name" value="ABC TRANSPORTER GUANOSINE-BINDING PROTEIN NUPN"/>
    <property type="match status" value="1"/>
</dbReference>
<evidence type="ECO:0000256" key="6">
    <source>
        <dbReference type="ARBA" id="ARBA00023288"/>
    </source>
</evidence>
<dbReference type="InterPro" id="IPR028082">
    <property type="entry name" value="Peripla_BP_I"/>
</dbReference>
<keyword evidence="6" id="KW-0449">Lipoprotein</keyword>
<proteinExistence type="inferred from homology"/>
<dbReference type="Pfam" id="PF02608">
    <property type="entry name" value="Bmp"/>
    <property type="match status" value="1"/>
</dbReference>
<dbReference type="EMBL" id="SMCQ01000004">
    <property type="protein sequence ID" value="TCW01188.1"/>
    <property type="molecule type" value="Genomic_DNA"/>
</dbReference>
<comment type="subcellular location">
    <subcellularLocation>
        <location evidence="1">Cell membrane</location>
        <topology evidence="1">Lipid-anchor</topology>
    </subcellularLocation>
</comment>
<dbReference type="GO" id="GO:0005886">
    <property type="term" value="C:plasma membrane"/>
    <property type="evidence" value="ECO:0007669"/>
    <property type="project" value="UniProtKB-SubCell"/>
</dbReference>
<accession>A0A4R3Z6G9</accession>
<organism evidence="8 9">
    <name type="scientific">Longibaculum muris</name>
    <dbReference type="NCBI Taxonomy" id="1796628"/>
    <lineage>
        <taxon>Bacteria</taxon>
        <taxon>Bacillati</taxon>
        <taxon>Bacillota</taxon>
        <taxon>Erysipelotrichia</taxon>
        <taxon>Erysipelotrichales</taxon>
        <taxon>Coprobacillaceae</taxon>
        <taxon>Longibaculum</taxon>
    </lineage>
</organism>
<evidence type="ECO:0000256" key="5">
    <source>
        <dbReference type="ARBA" id="ARBA00023136"/>
    </source>
</evidence>
<dbReference type="InterPro" id="IPR050957">
    <property type="entry name" value="BMP_lipoprotein"/>
</dbReference>
<dbReference type="CDD" id="cd06354">
    <property type="entry name" value="PBP1_PrnA-like"/>
    <property type="match status" value="1"/>
</dbReference>